<comment type="caution">
    <text evidence="2">The sequence shown here is derived from an EMBL/GenBank/DDBJ whole genome shotgun (WGS) entry which is preliminary data.</text>
</comment>
<feature type="compositionally biased region" description="Basic residues" evidence="1">
    <location>
        <begin position="141"/>
        <end position="151"/>
    </location>
</feature>
<reference evidence="2 3" key="1">
    <citation type="submission" date="2019-12" db="EMBL/GenBank/DDBJ databases">
        <authorList>
            <person name="Alioto T."/>
            <person name="Alioto T."/>
            <person name="Gomez Garrido J."/>
        </authorList>
    </citation>
    <scope>NUCLEOTIDE SEQUENCE [LARGE SCALE GENOMIC DNA]</scope>
</reference>
<proteinExistence type="predicted"/>
<sequence>MSARRASACESGSSSPSFRQKNGAALAGGKPEARRDSPSENSKARRLAARNELQAGRPAGGERDERKWPIINFVRPGRGGRGAAPKLVAAQQVAPARTSPMGSNRSPRRRRRRRPRGRMKVARGRFFVRHRKELDCESRRAAGRKHKRPRKREGERASPAVRQGAGKNKTRPLDSAERDLKSRAAAHEIRDFGSEPELEFARDNAAQLDRRRSGRRESGRWSVASREPKFEARKLKVESRAGRISKFVANALARLSERTLRTRTRRKLWRIRKKSVSTLETRPTGNERTNEIDRSSDSAERLQQGSLLVLIDCTRRSAARPNGRPGLAQPNNPRARFQLRSRCADRGTSAAAASAQTKRVLALAWRRANIRFREIVSPGRAGSGGSSCSASNPRATSPSSRALTALVRSPTDRNSLQTDRAKSAGSTGGQRNLRFASVGSLASRAAGERERTQSAAASRSRFTAGRTTGQQGDRISFYLLTTRAEGVSTGRRRRRDSLDAEREAAAPTTLREEGCRARAAGTSFALAPGASAHIFPRHGRREIPCGAR</sequence>
<feature type="compositionally biased region" description="Basic and acidic residues" evidence="1">
    <location>
        <begin position="496"/>
        <end position="513"/>
    </location>
</feature>
<evidence type="ECO:0000313" key="3">
    <source>
        <dbReference type="Proteomes" id="UP000594638"/>
    </source>
</evidence>
<evidence type="ECO:0000256" key="1">
    <source>
        <dbReference type="SAM" id="MobiDB-lite"/>
    </source>
</evidence>
<protein>
    <submittedName>
        <fullName evidence="2">Uncharacterized protein</fullName>
    </submittedName>
</protein>
<accession>A0A8S0TRG3</accession>
<feature type="region of interest" description="Disordered" evidence="1">
    <location>
        <begin position="377"/>
        <end position="469"/>
    </location>
</feature>
<feature type="compositionally biased region" description="Basic and acidic residues" evidence="1">
    <location>
        <begin position="171"/>
        <end position="180"/>
    </location>
</feature>
<evidence type="ECO:0000313" key="2">
    <source>
        <dbReference type="EMBL" id="CAA3006473.1"/>
    </source>
</evidence>
<keyword evidence="3" id="KW-1185">Reference proteome</keyword>
<dbReference type="AlphaFoldDB" id="A0A8S0TRG3"/>
<feature type="compositionally biased region" description="Low complexity" evidence="1">
    <location>
        <begin position="1"/>
        <end position="17"/>
    </location>
</feature>
<feature type="compositionally biased region" description="Basic and acidic residues" evidence="1">
    <location>
        <begin position="288"/>
        <end position="300"/>
    </location>
</feature>
<feature type="compositionally biased region" description="Polar residues" evidence="1">
    <location>
        <begin position="392"/>
        <end position="402"/>
    </location>
</feature>
<feature type="region of interest" description="Disordered" evidence="1">
    <location>
        <begin position="488"/>
        <end position="513"/>
    </location>
</feature>
<gene>
    <name evidence="2" type="ORF">OLEA9_A020501</name>
</gene>
<feature type="compositionally biased region" description="Polar residues" evidence="1">
    <location>
        <begin position="453"/>
        <end position="469"/>
    </location>
</feature>
<dbReference type="EMBL" id="CACTIH010007260">
    <property type="protein sequence ID" value="CAA3006473.1"/>
    <property type="molecule type" value="Genomic_DNA"/>
</dbReference>
<feature type="region of interest" description="Disordered" evidence="1">
    <location>
        <begin position="1"/>
        <end position="180"/>
    </location>
</feature>
<feature type="region of interest" description="Disordered" evidence="1">
    <location>
        <begin position="279"/>
        <end position="300"/>
    </location>
</feature>
<name>A0A8S0TRG3_OLEEU</name>
<feature type="compositionally biased region" description="Basic residues" evidence="1">
    <location>
        <begin position="106"/>
        <end position="131"/>
    </location>
</feature>
<dbReference type="Gramene" id="OE9A020501T1">
    <property type="protein sequence ID" value="OE9A020501C1"/>
    <property type="gene ID" value="OE9A020501"/>
</dbReference>
<feature type="compositionally biased region" description="Basic and acidic residues" evidence="1">
    <location>
        <begin position="208"/>
        <end position="219"/>
    </location>
</feature>
<feature type="region of interest" description="Disordered" evidence="1">
    <location>
        <begin position="200"/>
        <end position="224"/>
    </location>
</feature>
<dbReference type="Proteomes" id="UP000594638">
    <property type="component" value="Unassembled WGS sequence"/>
</dbReference>
<organism evidence="2 3">
    <name type="scientific">Olea europaea subsp. europaea</name>
    <dbReference type="NCBI Taxonomy" id="158383"/>
    <lineage>
        <taxon>Eukaryota</taxon>
        <taxon>Viridiplantae</taxon>
        <taxon>Streptophyta</taxon>
        <taxon>Embryophyta</taxon>
        <taxon>Tracheophyta</taxon>
        <taxon>Spermatophyta</taxon>
        <taxon>Magnoliopsida</taxon>
        <taxon>eudicotyledons</taxon>
        <taxon>Gunneridae</taxon>
        <taxon>Pentapetalae</taxon>
        <taxon>asterids</taxon>
        <taxon>lamiids</taxon>
        <taxon>Lamiales</taxon>
        <taxon>Oleaceae</taxon>
        <taxon>Oleeae</taxon>
        <taxon>Olea</taxon>
    </lineage>
</organism>